<keyword evidence="2" id="KW-1185">Reference proteome</keyword>
<gene>
    <name evidence="1" type="ORF">ACFSFX_07545</name>
</gene>
<dbReference type="Proteomes" id="UP001597307">
    <property type="component" value="Unassembled WGS sequence"/>
</dbReference>
<protein>
    <submittedName>
        <fullName evidence="1">Uncharacterized protein</fullName>
    </submittedName>
</protein>
<name>A0ABW4Q6X1_9MICC</name>
<evidence type="ECO:0000313" key="1">
    <source>
        <dbReference type="EMBL" id="MFD1846449.1"/>
    </source>
</evidence>
<sequence>MNDLDLLYELSGDEPGSFTITTESGTVYVVDCTRGFLQRFPNVRPPTTDFASIPVCDLRRDESRIPIIRIERLVVGERGVLILDVVEDGQTVTVRSTTPVLSIERTANTG</sequence>
<dbReference type="EMBL" id="JBHUGA010000012">
    <property type="protein sequence ID" value="MFD1846449.1"/>
    <property type="molecule type" value="Genomic_DNA"/>
</dbReference>
<comment type="caution">
    <text evidence="1">The sequence shown here is derived from an EMBL/GenBank/DDBJ whole genome shotgun (WGS) entry which is preliminary data.</text>
</comment>
<evidence type="ECO:0000313" key="2">
    <source>
        <dbReference type="Proteomes" id="UP001597307"/>
    </source>
</evidence>
<proteinExistence type="predicted"/>
<reference evidence="2" key="1">
    <citation type="journal article" date="2019" name="Int. J. Syst. Evol. Microbiol.">
        <title>The Global Catalogue of Microorganisms (GCM) 10K type strain sequencing project: providing services to taxonomists for standard genome sequencing and annotation.</title>
        <authorList>
            <consortium name="The Broad Institute Genomics Platform"/>
            <consortium name="The Broad Institute Genome Sequencing Center for Infectious Disease"/>
            <person name="Wu L."/>
            <person name="Ma J."/>
        </authorList>
    </citation>
    <scope>NUCLEOTIDE SEQUENCE [LARGE SCALE GENOMIC DNA]</scope>
    <source>
        <strain evidence="2">JCM 11496</strain>
    </source>
</reference>
<dbReference type="RefSeq" id="WP_343878169.1">
    <property type="nucleotide sequence ID" value="NZ_BAAAIJ010000011.1"/>
</dbReference>
<organism evidence="1 2">
    <name type="scientific">Arthrobacter flavus</name>
    <dbReference type="NCBI Taxonomy" id="95172"/>
    <lineage>
        <taxon>Bacteria</taxon>
        <taxon>Bacillati</taxon>
        <taxon>Actinomycetota</taxon>
        <taxon>Actinomycetes</taxon>
        <taxon>Micrococcales</taxon>
        <taxon>Micrococcaceae</taxon>
        <taxon>Arthrobacter</taxon>
    </lineage>
</organism>
<accession>A0ABW4Q6X1</accession>